<comment type="subunit">
    <text evidence="9">Homodimer.</text>
</comment>
<keyword evidence="4 9" id="KW-0507">mRNA processing</keyword>
<dbReference type="PROSITE" id="PS50137">
    <property type="entry name" value="DS_RBD"/>
    <property type="match status" value="1"/>
</dbReference>
<keyword evidence="13" id="KW-1185">Reference proteome</keyword>
<keyword evidence="9" id="KW-0963">Cytoplasm</keyword>
<evidence type="ECO:0000256" key="5">
    <source>
        <dbReference type="ARBA" id="ARBA00022722"/>
    </source>
</evidence>
<name>A0A968KTK7_9SPIO</name>
<dbReference type="NCBIfam" id="TIGR02191">
    <property type="entry name" value="RNaseIII"/>
    <property type="match status" value="1"/>
</dbReference>
<organism evidence="12 13">
    <name type="scientific">Entomospira entomophila</name>
    <dbReference type="NCBI Taxonomy" id="2719988"/>
    <lineage>
        <taxon>Bacteria</taxon>
        <taxon>Pseudomonadati</taxon>
        <taxon>Spirochaetota</taxon>
        <taxon>Spirochaetia</taxon>
        <taxon>Spirochaetales</taxon>
        <taxon>Spirochaetaceae</taxon>
        <taxon>Entomospira</taxon>
    </lineage>
</organism>
<comment type="cofactor">
    <cofactor evidence="9">
        <name>Mg(2+)</name>
        <dbReference type="ChEBI" id="CHEBI:18420"/>
    </cofactor>
</comment>
<dbReference type="PANTHER" id="PTHR11207:SF0">
    <property type="entry name" value="RIBONUCLEASE 3"/>
    <property type="match status" value="1"/>
</dbReference>
<dbReference type="Pfam" id="PF14622">
    <property type="entry name" value="Ribonucleas_3_3"/>
    <property type="match status" value="1"/>
</dbReference>
<gene>
    <name evidence="9 12" type="primary">rnc</name>
    <name evidence="12" type="ORF">HCT14_02710</name>
</gene>
<dbReference type="EMBL" id="JAATLJ010000001">
    <property type="protein sequence ID" value="NIZ40426.1"/>
    <property type="molecule type" value="Genomic_DNA"/>
</dbReference>
<dbReference type="FunFam" id="1.10.1520.10:FF:000001">
    <property type="entry name" value="Ribonuclease 3"/>
    <property type="match status" value="1"/>
</dbReference>
<evidence type="ECO:0000259" key="10">
    <source>
        <dbReference type="PROSITE" id="PS50137"/>
    </source>
</evidence>
<comment type="caution">
    <text evidence="12">The sequence shown here is derived from an EMBL/GenBank/DDBJ whole genome shotgun (WGS) entry which is preliminary data.</text>
</comment>
<dbReference type="CDD" id="cd10845">
    <property type="entry name" value="DSRM_RNAse_III_family"/>
    <property type="match status" value="1"/>
</dbReference>
<evidence type="ECO:0000256" key="7">
    <source>
        <dbReference type="ARBA" id="ARBA00022801"/>
    </source>
</evidence>
<feature type="domain" description="RNase III" evidence="11">
    <location>
        <begin position="8"/>
        <end position="136"/>
    </location>
</feature>
<dbReference type="Gene3D" id="1.10.1520.10">
    <property type="entry name" value="Ribonuclease III domain"/>
    <property type="match status" value="1"/>
</dbReference>
<dbReference type="GO" id="GO:0019843">
    <property type="term" value="F:rRNA binding"/>
    <property type="evidence" value="ECO:0007669"/>
    <property type="project" value="UniProtKB-KW"/>
</dbReference>
<dbReference type="CDD" id="cd00593">
    <property type="entry name" value="RIBOc"/>
    <property type="match status" value="1"/>
</dbReference>
<keyword evidence="7 9" id="KW-0378">Hydrolase</keyword>
<dbReference type="Gene3D" id="3.30.160.20">
    <property type="match status" value="1"/>
</dbReference>
<keyword evidence="9" id="KW-0819">tRNA processing</keyword>
<feature type="domain" description="DRBM" evidence="10">
    <location>
        <begin position="165"/>
        <end position="234"/>
    </location>
</feature>
<dbReference type="PANTHER" id="PTHR11207">
    <property type="entry name" value="RIBONUCLEASE III"/>
    <property type="match status" value="1"/>
</dbReference>
<dbReference type="GO" id="GO:0006397">
    <property type="term" value="P:mRNA processing"/>
    <property type="evidence" value="ECO:0007669"/>
    <property type="project" value="UniProtKB-UniRule"/>
</dbReference>
<accession>A0A968KTK7</accession>
<evidence type="ECO:0000256" key="2">
    <source>
        <dbReference type="ARBA" id="ARBA00010183"/>
    </source>
</evidence>
<comment type="subcellular location">
    <subcellularLocation>
        <location evidence="9">Cytoplasm</location>
    </subcellularLocation>
</comment>
<dbReference type="GO" id="GO:0006364">
    <property type="term" value="P:rRNA processing"/>
    <property type="evidence" value="ECO:0007669"/>
    <property type="project" value="UniProtKB-UniRule"/>
</dbReference>
<dbReference type="SUPFAM" id="SSF69065">
    <property type="entry name" value="RNase III domain-like"/>
    <property type="match status" value="1"/>
</dbReference>
<dbReference type="PROSITE" id="PS00517">
    <property type="entry name" value="RNASE_3_1"/>
    <property type="match status" value="1"/>
</dbReference>
<evidence type="ECO:0000313" key="12">
    <source>
        <dbReference type="EMBL" id="NIZ40426.1"/>
    </source>
</evidence>
<dbReference type="GO" id="GO:0008033">
    <property type="term" value="P:tRNA processing"/>
    <property type="evidence" value="ECO:0007669"/>
    <property type="project" value="UniProtKB-KW"/>
</dbReference>
<comment type="similarity">
    <text evidence="2">Belongs to the ribonuclease III family.</text>
</comment>
<keyword evidence="6 9" id="KW-0255">Endonuclease</keyword>
<keyword evidence="9" id="KW-0479">Metal-binding</keyword>
<dbReference type="InterPro" id="IPR014720">
    <property type="entry name" value="dsRBD_dom"/>
</dbReference>
<evidence type="ECO:0000256" key="9">
    <source>
        <dbReference type="HAMAP-Rule" id="MF_00104"/>
    </source>
</evidence>
<dbReference type="InterPro" id="IPR011907">
    <property type="entry name" value="RNase_III"/>
</dbReference>
<feature type="binding site" evidence="9">
    <location>
        <position position="122"/>
    </location>
    <ligand>
        <name>Mg(2+)</name>
        <dbReference type="ChEBI" id="CHEBI:18420"/>
    </ligand>
</feature>
<keyword evidence="8 9" id="KW-0694">RNA-binding</keyword>
<dbReference type="InterPro" id="IPR000999">
    <property type="entry name" value="RNase_III_dom"/>
</dbReference>
<feature type="binding site" evidence="9">
    <location>
        <position position="49"/>
    </location>
    <ligand>
        <name>Mg(2+)</name>
        <dbReference type="ChEBI" id="CHEBI:18420"/>
    </ligand>
</feature>
<dbReference type="EC" id="3.1.26.3" evidence="9"/>
<dbReference type="SMART" id="SM00358">
    <property type="entry name" value="DSRM"/>
    <property type="match status" value="1"/>
</dbReference>
<dbReference type="InterPro" id="IPR036389">
    <property type="entry name" value="RNase_III_sf"/>
</dbReference>
<dbReference type="GO" id="GO:0005737">
    <property type="term" value="C:cytoplasm"/>
    <property type="evidence" value="ECO:0007669"/>
    <property type="project" value="UniProtKB-SubCell"/>
</dbReference>
<dbReference type="GO" id="GO:0046872">
    <property type="term" value="F:metal ion binding"/>
    <property type="evidence" value="ECO:0007669"/>
    <property type="project" value="UniProtKB-KW"/>
</dbReference>
<comment type="function">
    <text evidence="9">Digests double-stranded RNA. Involved in the processing of primary rRNA transcript to yield the immediate precursors to the large and small rRNAs (23S and 16S). Processes some mRNAs, and tRNAs when they are encoded in the rRNA operon. Processes pre-crRNA and tracrRNA of type II CRISPR loci if present in the organism.</text>
</comment>
<dbReference type="Proteomes" id="UP000711995">
    <property type="component" value="Unassembled WGS sequence"/>
</dbReference>
<feature type="active site" evidence="9">
    <location>
        <position position="53"/>
    </location>
</feature>
<dbReference type="Pfam" id="PF00035">
    <property type="entry name" value="dsrm"/>
    <property type="match status" value="1"/>
</dbReference>
<comment type="catalytic activity">
    <reaction evidence="1 9">
        <text>Endonucleolytic cleavage to 5'-phosphomonoester.</text>
        <dbReference type="EC" id="3.1.26.3"/>
    </reaction>
</comment>
<reference evidence="12 13" key="1">
    <citation type="submission" date="2020-03" db="EMBL/GenBank/DDBJ databases">
        <title>Spirochaetal bacteria isolated from arthropods constitute a novel genus Entomospira genus novum within the order Spirochaetales.</title>
        <authorList>
            <person name="Grana-Miraglia L."/>
            <person name="Sikutova S."/>
            <person name="Fingerle V."/>
            <person name="Sing A."/>
            <person name="Castillo-Ramirez S."/>
            <person name="Margos G."/>
            <person name="Rudolf I."/>
        </authorList>
    </citation>
    <scope>NUCLEOTIDE SEQUENCE [LARGE SCALE GENOMIC DNA]</scope>
    <source>
        <strain evidence="12 13">BR193</strain>
    </source>
</reference>
<evidence type="ECO:0000256" key="1">
    <source>
        <dbReference type="ARBA" id="ARBA00000109"/>
    </source>
</evidence>
<feature type="active site" evidence="9">
    <location>
        <position position="125"/>
    </location>
</feature>
<keyword evidence="3 9" id="KW-0698">rRNA processing</keyword>
<dbReference type="HAMAP" id="MF_00104">
    <property type="entry name" value="RNase_III"/>
    <property type="match status" value="1"/>
</dbReference>
<dbReference type="PROSITE" id="PS50142">
    <property type="entry name" value="RNASE_3_2"/>
    <property type="match status" value="1"/>
</dbReference>
<proteinExistence type="inferred from homology"/>
<dbReference type="GO" id="GO:0003725">
    <property type="term" value="F:double-stranded RNA binding"/>
    <property type="evidence" value="ECO:0007669"/>
    <property type="project" value="TreeGrafter"/>
</dbReference>
<dbReference type="AlphaFoldDB" id="A0A968KTK7"/>
<keyword evidence="9" id="KW-0460">Magnesium</keyword>
<evidence type="ECO:0000256" key="3">
    <source>
        <dbReference type="ARBA" id="ARBA00022552"/>
    </source>
</evidence>
<evidence type="ECO:0000259" key="11">
    <source>
        <dbReference type="PROSITE" id="PS50142"/>
    </source>
</evidence>
<dbReference type="SUPFAM" id="SSF54768">
    <property type="entry name" value="dsRNA-binding domain-like"/>
    <property type="match status" value="1"/>
</dbReference>
<evidence type="ECO:0000313" key="13">
    <source>
        <dbReference type="Proteomes" id="UP000711995"/>
    </source>
</evidence>
<keyword evidence="5 9" id="KW-0540">Nuclease</keyword>
<evidence type="ECO:0000256" key="4">
    <source>
        <dbReference type="ARBA" id="ARBA00022664"/>
    </source>
</evidence>
<dbReference type="GO" id="GO:0010468">
    <property type="term" value="P:regulation of gene expression"/>
    <property type="evidence" value="ECO:0007669"/>
    <property type="project" value="TreeGrafter"/>
</dbReference>
<protein>
    <recommendedName>
        <fullName evidence="9">Ribonuclease 3</fullName>
        <ecNumber evidence="9">3.1.26.3</ecNumber>
    </recommendedName>
    <alternativeName>
        <fullName evidence="9">Ribonuclease III</fullName>
        <shortName evidence="9">RNase III</shortName>
    </alternativeName>
</protein>
<dbReference type="GO" id="GO:0004525">
    <property type="term" value="F:ribonuclease III activity"/>
    <property type="evidence" value="ECO:0007669"/>
    <property type="project" value="UniProtKB-UniRule"/>
</dbReference>
<feature type="binding site" evidence="9">
    <location>
        <position position="125"/>
    </location>
    <ligand>
        <name>Mg(2+)</name>
        <dbReference type="ChEBI" id="CHEBI:18420"/>
    </ligand>
</feature>
<keyword evidence="9" id="KW-0699">rRNA-binding</keyword>
<sequence length="239" mass="26950">MNNQQSLLLSCQEQFKASFNNPDLLLQALRHSSYANEQKDPVLSNERLEFLGDAVLDIIIVEYLYHRFPSYTEGQLTRIKANLVCEPTLTKIAHNLHIGQCLLLNKGEERDGGRNKPALLADAVEAVIGAIYLDQGLESAKKFIFHIYDPFLNELFNEDQLLYKDAKSRLNECRQKAGKTLPTYSILKEWGEDHAKIYEVGIFFDEELIATGTGHSKKEASQDAAQKAYQGVCIGRIDG</sequence>
<evidence type="ECO:0000256" key="6">
    <source>
        <dbReference type="ARBA" id="ARBA00022759"/>
    </source>
</evidence>
<evidence type="ECO:0000256" key="8">
    <source>
        <dbReference type="ARBA" id="ARBA00022884"/>
    </source>
</evidence>
<dbReference type="SMART" id="SM00535">
    <property type="entry name" value="RIBOc"/>
    <property type="match status" value="1"/>
</dbReference>